<sequence length="87" mass="8945">MSDRYSSIGEAIAAAMAHNARMAAKAATAPTVAPHGDPDGPPALRVDADATEGENDAQVDAQRRCTGECDRTSGAFHHRADCATPAP</sequence>
<dbReference type="Proteomes" id="UP001183410">
    <property type="component" value="Unassembled WGS sequence"/>
</dbReference>
<gene>
    <name evidence="2" type="ORF">RM844_30460</name>
</gene>
<dbReference type="EMBL" id="JAVREO010000029">
    <property type="protein sequence ID" value="MDT0270604.1"/>
    <property type="molecule type" value="Genomic_DNA"/>
</dbReference>
<dbReference type="RefSeq" id="WP_311670669.1">
    <property type="nucleotide sequence ID" value="NZ_JAVREO010000029.1"/>
</dbReference>
<evidence type="ECO:0000313" key="2">
    <source>
        <dbReference type="EMBL" id="MDT0270604.1"/>
    </source>
</evidence>
<organism evidence="2 3">
    <name type="scientific">Streptomyces chisholmiae</name>
    <dbReference type="NCBI Taxonomy" id="3075540"/>
    <lineage>
        <taxon>Bacteria</taxon>
        <taxon>Bacillati</taxon>
        <taxon>Actinomycetota</taxon>
        <taxon>Actinomycetes</taxon>
        <taxon>Kitasatosporales</taxon>
        <taxon>Streptomycetaceae</taxon>
        <taxon>Streptomyces</taxon>
    </lineage>
</organism>
<evidence type="ECO:0000256" key="1">
    <source>
        <dbReference type="SAM" id="MobiDB-lite"/>
    </source>
</evidence>
<feature type="compositionally biased region" description="Low complexity" evidence="1">
    <location>
        <begin position="24"/>
        <end position="33"/>
    </location>
</feature>
<protein>
    <submittedName>
        <fullName evidence="2">Uncharacterized protein</fullName>
    </submittedName>
</protein>
<name>A0ABU2K1G7_9ACTN</name>
<proteinExistence type="predicted"/>
<feature type="region of interest" description="Disordered" evidence="1">
    <location>
        <begin position="24"/>
        <end position="59"/>
    </location>
</feature>
<comment type="caution">
    <text evidence="2">The sequence shown here is derived from an EMBL/GenBank/DDBJ whole genome shotgun (WGS) entry which is preliminary data.</text>
</comment>
<keyword evidence="3" id="KW-1185">Reference proteome</keyword>
<evidence type="ECO:0000313" key="3">
    <source>
        <dbReference type="Proteomes" id="UP001183410"/>
    </source>
</evidence>
<reference evidence="3" key="1">
    <citation type="submission" date="2023-07" db="EMBL/GenBank/DDBJ databases">
        <title>30 novel species of actinomycetes from the DSMZ collection.</title>
        <authorList>
            <person name="Nouioui I."/>
        </authorList>
    </citation>
    <scope>NUCLEOTIDE SEQUENCE [LARGE SCALE GENOMIC DNA]</scope>
    <source>
        <strain evidence="3">DSM 44915</strain>
    </source>
</reference>
<accession>A0ABU2K1G7</accession>